<dbReference type="EMBL" id="MCGR01000011">
    <property type="protein sequence ID" value="ORY88309.1"/>
    <property type="molecule type" value="Genomic_DNA"/>
</dbReference>
<dbReference type="SUPFAM" id="SSF52047">
    <property type="entry name" value="RNI-like"/>
    <property type="match status" value="1"/>
</dbReference>
<evidence type="ECO:0008006" key="3">
    <source>
        <dbReference type="Google" id="ProtNLM"/>
    </source>
</evidence>
<dbReference type="AlphaFoldDB" id="A0A1Y2FXQ3"/>
<dbReference type="Gene3D" id="3.80.10.10">
    <property type="entry name" value="Ribonuclease Inhibitor"/>
    <property type="match status" value="1"/>
</dbReference>
<proteinExistence type="predicted"/>
<evidence type="ECO:0000313" key="1">
    <source>
        <dbReference type="EMBL" id="ORY88309.1"/>
    </source>
</evidence>
<evidence type="ECO:0000313" key="2">
    <source>
        <dbReference type="Proteomes" id="UP000193467"/>
    </source>
</evidence>
<comment type="caution">
    <text evidence="1">The sequence shown here is derived from an EMBL/GenBank/DDBJ whole genome shotgun (WGS) entry which is preliminary data.</text>
</comment>
<organism evidence="1 2">
    <name type="scientific">Leucosporidium creatinivorum</name>
    <dbReference type="NCBI Taxonomy" id="106004"/>
    <lineage>
        <taxon>Eukaryota</taxon>
        <taxon>Fungi</taxon>
        <taxon>Dikarya</taxon>
        <taxon>Basidiomycota</taxon>
        <taxon>Pucciniomycotina</taxon>
        <taxon>Microbotryomycetes</taxon>
        <taxon>Leucosporidiales</taxon>
        <taxon>Leucosporidium</taxon>
    </lineage>
</organism>
<accession>A0A1Y2FXQ3</accession>
<sequence>MLCVLAPHHSLLSSPATLPLNPRPAPKSLAPSLVASKRSTPAADLSTKASDTVPPVRKDLPEDCIYEILAHVLALTRTEATRTLVALSLVSSAWRDPSQRLLFRQPHLPSSTYKHRTHFNSTLTTYSRMLLLKNTLEAHPHLASSVQSLAFGPWSTAVKQEATHDRPSGSKLAIDLLRLVPTLCPQLRALSWPGVVISDKVDASSALQRLPPTIETLHLGDGSSDRDMDLALKYLDPALRREFGSARWSVGEVGAVLARWPSLRKVVLMETLLSRGEDEWGLSAESARWSCELEEFELALGGQSVLALGDLERILGGSRDSLRRLSITEHQLHPQVLINYLTSSGSALTHLSTTTNALHSSPLLLSAVASSCASLRHLSLGSFLNLSDALQPLSRLRHLETLSLKTVSTLVSQPTELLKTIARDLRGFARLKKVYLEVSSDYGRGFGREVTVERRVWRGGRWLDWAEREMRMEGDIEVELRYYKR</sequence>
<protein>
    <recommendedName>
        <fullName evidence="3">F-box domain-containing protein</fullName>
    </recommendedName>
</protein>
<reference evidence="1 2" key="1">
    <citation type="submission" date="2016-07" db="EMBL/GenBank/DDBJ databases">
        <title>Pervasive Adenine N6-methylation of Active Genes in Fungi.</title>
        <authorList>
            <consortium name="DOE Joint Genome Institute"/>
            <person name="Mondo S.J."/>
            <person name="Dannebaum R.O."/>
            <person name="Kuo R.C."/>
            <person name="Labutti K."/>
            <person name="Haridas S."/>
            <person name="Kuo A."/>
            <person name="Salamov A."/>
            <person name="Ahrendt S.R."/>
            <person name="Lipzen A."/>
            <person name="Sullivan W."/>
            <person name="Andreopoulos W.B."/>
            <person name="Clum A."/>
            <person name="Lindquist E."/>
            <person name="Daum C."/>
            <person name="Ramamoorthy G.K."/>
            <person name="Gryganskyi A."/>
            <person name="Culley D."/>
            <person name="Magnuson J.K."/>
            <person name="James T.Y."/>
            <person name="O'Malley M.A."/>
            <person name="Stajich J.E."/>
            <person name="Spatafora J.W."/>
            <person name="Visel A."/>
            <person name="Grigoriev I.V."/>
        </authorList>
    </citation>
    <scope>NUCLEOTIDE SEQUENCE [LARGE SCALE GENOMIC DNA]</scope>
    <source>
        <strain evidence="1 2">62-1032</strain>
    </source>
</reference>
<gene>
    <name evidence="1" type="ORF">BCR35DRAFT_301840</name>
</gene>
<dbReference type="InterPro" id="IPR032675">
    <property type="entry name" value="LRR_dom_sf"/>
</dbReference>
<name>A0A1Y2FXQ3_9BASI</name>
<keyword evidence="2" id="KW-1185">Reference proteome</keyword>
<dbReference type="OrthoDB" id="2533748at2759"/>
<dbReference type="Proteomes" id="UP000193467">
    <property type="component" value="Unassembled WGS sequence"/>
</dbReference>
<dbReference type="InParanoid" id="A0A1Y2FXQ3"/>